<dbReference type="STRING" id="1531966.A0A0A1T9H2"/>
<reference evidence="2 3" key="1">
    <citation type="journal article" date="2015" name="Genome Announc.">
        <title>Draft Genome Sequence and Gene Annotation of the Entomopathogenic Fungus Verticillium hemipterigenum.</title>
        <authorList>
            <person name="Horn F."/>
            <person name="Habel A."/>
            <person name="Scharf D.H."/>
            <person name="Dworschak J."/>
            <person name="Brakhage A.A."/>
            <person name="Guthke R."/>
            <person name="Hertweck C."/>
            <person name="Linde J."/>
        </authorList>
    </citation>
    <scope>NUCLEOTIDE SEQUENCE [LARGE SCALE GENOMIC DNA]</scope>
</reference>
<evidence type="ECO:0000256" key="1">
    <source>
        <dbReference type="SAM" id="MobiDB-lite"/>
    </source>
</evidence>
<name>A0A0A1T9H2_9HYPO</name>
<dbReference type="OrthoDB" id="527344at2759"/>
<dbReference type="Proteomes" id="UP000039046">
    <property type="component" value="Unassembled WGS sequence"/>
</dbReference>
<sequence>MPTVRYIDPRIEETAGYMPPPGRVYRGPVHSSQLHTLSLVEIEQLVRTLYFCRPADTQDAQERWLAFQKSRIRDLKVPLTRTRGIIQQVANTVSFYGIPFTSDHAHLCWTHKDLNAKLIRALTLLVAKECTQRVDGFRYWRRKGKLDDITDRWLTGIDNITTLWIGQDKASKVIKYYPTYRPPVLVDTSCEACKLAILGGTGNMLRDLRAGLLARSEYQDDLGSTDTQSPLLLDFVNAWLSTCYSSNRRRTLTIESEELVPVILSLRHGRRLRRQQKAEDRHRRGKHDLMYDQDYTESIQAPGREPLPYPSWDRVPSICLQPPAEDGRRVSRLEIEEAELAQHHPSFRMHASTPHADISSVAYWESRGQGKDFEDLMQRHSSDMDDDGVAISDLESLPSDLDDHRAGHRDGNDHDNMQGFPVEAESEEPWMSDYRKFVRSGFDEESQELLQPKTYVPPEVRSKQYFEDDDRITDDYSPSKAKVPLYDYYAEKQTSPRTRPPFEYPDYSTSEAKTPGYDYQAEEQISPRTRPQVGYPVSDNMPAEPVRADGSVFDYQVHETGSPSAYSTIVPGTRASVQSDDFRLPSPALPNTDRPSVFDYQVDYFSDEEPEEDDFAANRNNGNNYEDKPLPWVPGPKFSYYNTSSAYSTDPMLLPGRQSLEERPEVLSPIPVHPPSQTADVRQGWSKYSNEHDAEKVQNASPPSLCVTPVAPLALVLHPSRVRGSRAASHHSRARSPGGFVRSGAPSPEVMPPVQQSKVHATQDGYVGRNPHDSIKSMCASIAEVASCYSTMGWGGPQESEPNPDWVPVRRR</sequence>
<feature type="region of interest" description="Disordered" evidence="1">
    <location>
        <begin position="492"/>
        <end position="546"/>
    </location>
</feature>
<keyword evidence="3" id="KW-1185">Reference proteome</keyword>
<feature type="region of interest" description="Disordered" evidence="1">
    <location>
        <begin position="405"/>
        <end position="427"/>
    </location>
</feature>
<accession>A0A0A1T9H2</accession>
<evidence type="ECO:0000313" key="3">
    <source>
        <dbReference type="Proteomes" id="UP000039046"/>
    </source>
</evidence>
<feature type="region of interest" description="Disordered" evidence="1">
    <location>
        <begin position="791"/>
        <end position="812"/>
    </location>
</feature>
<dbReference type="HOGENOM" id="CLU_347542_0_0_1"/>
<feature type="region of interest" description="Disordered" evidence="1">
    <location>
        <begin position="724"/>
        <end position="759"/>
    </location>
</feature>
<evidence type="ECO:0000313" key="2">
    <source>
        <dbReference type="EMBL" id="CEJ82014.1"/>
    </source>
</evidence>
<protein>
    <submittedName>
        <fullName evidence="2">Uncharacterized protein</fullName>
    </submittedName>
</protein>
<feature type="compositionally biased region" description="Basic and acidic residues" evidence="1">
    <location>
        <begin position="405"/>
        <end position="416"/>
    </location>
</feature>
<feature type="compositionally biased region" description="Basic residues" evidence="1">
    <location>
        <begin position="724"/>
        <end position="734"/>
    </location>
</feature>
<dbReference type="EMBL" id="CDHN01000001">
    <property type="protein sequence ID" value="CEJ82014.1"/>
    <property type="molecule type" value="Genomic_DNA"/>
</dbReference>
<dbReference type="AlphaFoldDB" id="A0A0A1T9H2"/>
<proteinExistence type="predicted"/>
<gene>
    <name evidence="2" type="ORF">VHEMI02107</name>
</gene>
<organism evidence="2 3">
    <name type="scientific">[Torrubiella] hemipterigena</name>
    <dbReference type="NCBI Taxonomy" id="1531966"/>
    <lineage>
        <taxon>Eukaryota</taxon>
        <taxon>Fungi</taxon>
        <taxon>Dikarya</taxon>
        <taxon>Ascomycota</taxon>
        <taxon>Pezizomycotina</taxon>
        <taxon>Sordariomycetes</taxon>
        <taxon>Hypocreomycetidae</taxon>
        <taxon>Hypocreales</taxon>
        <taxon>Clavicipitaceae</taxon>
        <taxon>Clavicipitaceae incertae sedis</taxon>
        <taxon>'Torrubiella' clade</taxon>
    </lineage>
</organism>